<dbReference type="Pfam" id="PF04551">
    <property type="entry name" value="GcpE"/>
    <property type="match status" value="1"/>
</dbReference>
<feature type="binding site" evidence="7">
    <location>
        <position position="574"/>
    </location>
    <ligand>
        <name>[4Fe-4S] cluster</name>
        <dbReference type="ChEBI" id="CHEBI:49883"/>
    </ligand>
</feature>
<dbReference type="Proteomes" id="UP001597393">
    <property type="component" value="Unassembled WGS sequence"/>
</dbReference>
<feature type="binding site" evidence="7">
    <location>
        <position position="615"/>
    </location>
    <ligand>
        <name>[4Fe-4S] cluster</name>
        <dbReference type="ChEBI" id="CHEBI:49883"/>
    </ligand>
</feature>
<protein>
    <recommendedName>
        <fullName evidence="7">4-hydroxy-3-methylbut-2-en-1-yl diphosphate synthase (flavodoxin)</fullName>
        <ecNumber evidence="7">1.17.7.3</ecNumber>
    </recommendedName>
    <alternativeName>
        <fullName evidence="7">1-hydroxy-2-methyl-2-(E)-butenyl 4-diphosphate synthase</fullName>
    </alternativeName>
</protein>
<keyword evidence="1 7" id="KW-0004">4Fe-4S</keyword>
<dbReference type="EC" id="1.17.7.3" evidence="7"/>
<keyword evidence="4 7" id="KW-0408">Iron</keyword>
<dbReference type="InterPro" id="IPR058579">
    <property type="entry name" value="IspG_C"/>
</dbReference>
<evidence type="ECO:0000256" key="5">
    <source>
        <dbReference type="ARBA" id="ARBA00023014"/>
    </source>
</evidence>
<evidence type="ECO:0000256" key="1">
    <source>
        <dbReference type="ARBA" id="ARBA00022485"/>
    </source>
</evidence>
<feature type="binding site" evidence="7">
    <location>
        <position position="577"/>
    </location>
    <ligand>
        <name>[4Fe-4S] cluster</name>
        <dbReference type="ChEBI" id="CHEBI:49883"/>
    </ligand>
</feature>
<keyword evidence="6 7" id="KW-0414">Isoprene biosynthesis</keyword>
<dbReference type="Gene3D" id="3.30.413.10">
    <property type="entry name" value="Sulfite Reductase Hemoprotein, domain 1"/>
    <property type="match status" value="1"/>
</dbReference>
<dbReference type="InterPro" id="IPR011005">
    <property type="entry name" value="Dihydropteroate_synth-like_sf"/>
</dbReference>
<dbReference type="InterPro" id="IPR058578">
    <property type="entry name" value="IspG_TIM"/>
</dbReference>
<sequence length="671" mass="74700">MEASNSIRLLGEYCNTKLAYSRFKTREVFVGNIPMGADNPIRIQSMTTIDTMDTLGSVEQTIRMVDAGCEYVRITAPSMKEADNLQNIKKELRARGYEVPLVADIHFTPNAAEVAARIVEKVRVNPGNYADKKKFDQIDYTDAAYQAELERIYKKFAPLVGICKEYGTAMRIGTNHGSLSDRIMSRYGDTPDGMVESAMEFIRICEDLNYYNLVISMKSSNPQVMVQAYRLLVEKMVAENMNYPLHLGVTEAGDGEDGRVKSAVGIGTLLEDGLGDTVRVSLTEEPEKEAPVAKALINRYSRREAELEQTPAREILHLRDECTTQPYEAAEVNTFVGGSMVPRIIADISSENLRDPFILKAVGYRYDAVLDKFHMGDQSVDFVYLGDSLPSFTMPGNLKQLYNFQTWKTLRERSNIHPIFDSLEAFNNGDERDSVLNFVYIQNDDLTTDAFANLLLDDTLVFILETSHVHGMAEQRQFFANFQELGLTNPVILKRSYAAADFSGPLGDIMDPEEPISKIQLYAATDFGALLIDGLGSGIWIDFPATPTDKLASLSFGILQATRSRISKTEYISCPSCGRTLFDLQDTTQMIRQRTNHLKGLKIAIMGCIVNGPGEMADADYGYVGAGPDKITLYRGKEVIKRNVSSANALDELINIIKGDGLWIEEGETAL</sequence>
<proteinExistence type="inferred from homology"/>
<comment type="cofactor">
    <cofactor evidence="7">
        <name>[4Fe-4S] cluster</name>
        <dbReference type="ChEBI" id="CHEBI:49883"/>
    </cofactor>
    <text evidence="7">Binds 1 [4Fe-4S] cluster.</text>
</comment>
<dbReference type="PIRSF" id="PIRSF037336">
    <property type="entry name" value="IspG_like"/>
    <property type="match status" value="1"/>
</dbReference>
<evidence type="ECO:0000256" key="3">
    <source>
        <dbReference type="ARBA" id="ARBA00023002"/>
    </source>
</evidence>
<feature type="domain" description="IspG TIM-barrel" evidence="8">
    <location>
        <begin position="25"/>
        <end position="293"/>
    </location>
</feature>
<dbReference type="InterPro" id="IPR004588">
    <property type="entry name" value="IspG_bac-typ"/>
</dbReference>
<name>A0ABW5NH94_9SPHI</name>
<dbReference type="EMBL" id="JBHUMA010000004">
    <property type="protein sequence ID" value="MFD2597780.1"/>
    <property type="molecule type" value="Genomic_DNA"/>
</dbReference>
<evidence type="ECO:0000256" key="7">
    <source>
        <dbReference type="HAMAP-Rule" id="MF_00159"/>
    </source>
</evidence>
<feature type="domain" description="IspG C-terminal" evidence="9">
    <location>
        <begin position="570"/>
        <end position="658"/>
    </location>
</feature>
<dbReference type="NCBIfam" id="TIGR00612">
    <property type="entry name" value="ispG_gcpE"/>
    <property type="match status" value="1"/>
</dbReference>
<feature type="binding site" evidence="7">
    <location>
        <position position="608"/>
    </location>
    <ligand>
        <name>[4Fe-4S] cluster</name>
        <dbReference type="ChEBI" id="CHEBI:49883"/>
    </ligand>
</feature>
<keyword evidence="11" id="KW-1185">Reference proteome</keyword>
<comment type="caution">
    <text evidence="10">The sequence shown here is derived from an EMBL/GenBank/DDBJ whole genome shotgun (WGS) entry which is preliminary data.</text>
</comment>
<evidence type="ECO:0000256" key="4">
    <source>
        <dbReference type="ARBA" id="ARBA00023004"/>
    </source>
</evidence>
<dbReference type="GO" id="GO:0046429">
    <property type="term" value="F:4-hydroxy-3-methylbut-2-en-1-yl diphosphate synthase activity (ferredoxin)"/>
    <property type="evidence" value="ECO:0007669"/>
    <property type="project" value="UniProtKB-EC"/>
</dbReference>
<dbReference type="Pfam" id="PF26540">
    <property type="entry name" value="GcpE_C"/>
    <property type="match status" value="1"/>
</dbReference>
<dbReference type="HAMAP" id="MF_00159">
    <property type="entry name" value="IspG"/>
    <property type="match status" value="1"/>
</dbReference>
<comment type="function">
    <text evidence="7">Converts 2C-methyl-D-erythritol 2,4-cyclodiphosphate (ME-2,4cPP) into 1-hydroxy-2-methyl-2-(E)-butenyl 4-diphosphate.</text>
</comment>
<comment type="similarity">
    <text evidence="7">Belongs to the IspG family.</text>
</comment>
<dbReference type="SUPFAM" id="SSF51717">
    <property type="entry name" value="Dihydropteroate synthetase-like"/>
    <property type="match status" value="1"/>
</dbReference>
<dbReference type="RefSeq" id="WP_380867154.1">
    <property type="nucleotide sequence ID" value="NZ_JBHUMA010000004.1"/>
</dbReference>
<keyword evidence="5 7" id="KW-0411">Iron-sulfur</keyword>
<evidence type="ECO:0000256" key="6">
    <source>
        <dbReference type="ARBA" id="ARBA00023229"/>
    </source>
</evidence>
<dbReference type="Gene3D" id="3.20.20.20">
    <property type="entry name" value="Dihydropteroate synthase-like"/>
    <property type="match status" value="1"/>
</dbReference>
<reference evidence="11" key="1">
    <citation type="journal article" date="2019" name="Int. J. Syst. Evol. Microbiol.">
        <title>The Global Catalogue of Microorganisms (GCM) 10K type strain sequencing project: providing services to taxonomists for standard genome sequencing and annotation.</title>
        <authorList>
            <consortium name="The Broad Institute Genomics Platform"/>
            <consortium name="The Broad Institute Genome Sequencing Center for Infectious Disease"/>
            <person name="Wu L."/>
            <person name="Ma J."/>
        </authorList>
    </citation>
    <scope>NUCLEOTIDE SEQUENCE [LARGE SCALE GENOMIC DNA]</scope>
    <source>
        <strain evidence="11">KCTC 42248</strain>
    </source>
</reference>
<keyword evidence="3 7" id="KW-0560">Oxidoreductase</keyword>
<evidence type="ECO:0000259" key="8">
    <source>
        <dbReference type="Pfam" id="PF04551"/>
    </source>
</evidence>
<evidence type="ECO:0000313" key="10">
    <source>
        <dbReference type="EMBL" id="MFD2597780.1"/>
    </source>
</evidence>
<evidence type="ECO:0000256" key="2">
    <source>
        <dbReference type="ARBA" id="ARBA00022723"/>
    </source>
</evidence>
<evidence type="ECO:0000259" key="9">
    <source>
        <dbReference type="Pfam" id="PF26540"/>
    </source>
</evidence>
<keyword evidence="2 7" id="KW-0479">Metal-binding</keyword>
<comment type="pathway">
    <text evidence="7">Isoprenoid biosynthesis; isopentenyl diphosphate biosynthesis via DXP pathway; isopentenyl diphosphate from 1-deoxy-D-xylulose 5-phosphate: step 5/6.</text>
</comment>
<gene>
    <name evidence="7 10" type="primary">ispG</name>
    <name evidence="10" type="ORF">ACFSQ3_02360</name>
</gene>
<dbReference type="PANTHER" id="PTHR30454:SF0">
    <property type="entry name" value="4-HYDROXY-3-METHYLBUT-2-EN-1-YL DIPHOSPHATE SYNTHASE (FERREDOXIN), CHLOROPLASTIC"/>
    <property type="match status" value="1"/>
</dbReference>
<dbReference type="InterPro" id="IPR045854">
    <property type="entry name" value="NO2/SO3_Rdtase_4Fe4S_sf"/>
</dbReference>
<organism evidence="10 11">
    <name type="scientific">Sphingobacterium corticis</name>
    <dbReference type="NCBI Taxonomy" id="1812823"/>
    <lineage>
        <taxon>Bacteria</taxon>
        <taxon>Pseudomonadati</taxon>
        <taxon>Bacteroidota</taxon>
        <taxon>Sphingobacteriia</taxon>
        <taxon>Sphingobacteriales</taxon>
        <taxon>Sphingobacteriaceae</taxon>
        <taxon>Sphingobacterium</taxon>
    </lineage>
</organism>
<accession>A0ABW5NH94</accession>
<dbReference type="SUPFAM" id="SSF56014">
    <property type="entry name" value="Nitrite and sulphite reductase 4Fe-4S domain-like"/>
    <property type="match status" value="1"/>
</dbReference>
<comment type="catalytic activity">
    <reaction evidence="7">
        <text>(2E)-4-hydroxy-3-methylbut-2-enyl diphosphate + oxidized [flavodoxin] + H2O + 2 H(+) = 2-C-methyl-D-erythritol 2,4-cyclic diphosphate + reduced [flavodoxin]</text>
        <dbReference type="Rhea" id="RHEA:43604"/>
        <dbReference type="Rhea" id="RHEA-COMP:10622"/>
        <dbReference type="Rhea" id="RHEA-COMP:10623"/>
        <dbReference type="ChEBI" id="CHEBI:15377"/>
        <dbReference type="ChEBI" id="CHEBI:15378"/>
        <dbReference type="ChEBI" id="CHEBI:57618"/>
        <dbReference type="ChEBI" id="CHEBI:58210"/>
        <dbReference type="ChEBI" id="CHEBI:58483"/>
        <dbReference type="ChEBI" id="CHEBI:128753"/>
        <dbReference type="EC" id="1.17.7.3"/>
    </reaction>
</comment>
<dbReference type="InterPro" id="IPR017178">
    <property type="entry name" value="IspG_atypical"/>
</dbReference>
<evidence type="ECO:0000313" key="11">
    <source>
        <dbReference type="Proteomes" id="UP001597393"/>
    </source>
</evidence>
<dbReference type="PANTHER" id="PTHR30454">
    <property type="entry name" value="4-HYDROXY-3-METHYLBUT-2-EN-1-YL DIPHOSPHATE SYNTHASE"/>
    <property type="match status" value="1"/>
</dbReference>